<dbReference type="Gene3D" id="3.80.10.10">
    <property type="entry name" value="Ribonuclease Inhibitor"/>
    <property type="match status" value="2"/>
</dbReference>
<evidence type="ECO:0000256" key="2">
    <source>
        <dbReference type="ARBA" id="ARBA00022729"/>
    </source>
</evidence>
<dbReference type="EMBL" id="CACVKT020006176">
    <property type="protein sequence ID" value="CAC5400184.1"/>
    <property type="molecule type" value="Genomic_DNA"/>
</dbReference>
<feature type="signal peptide" evidence="4">
    <location>
        <begin position="1"/>
        <end position="19"/>
    </location>
</feature>
<dbReference type="InterPro" id="IPR050541">
    <property type="entry name" value="LRR_TM_domain-containing"/>
</dbReference>
<dbReference type="SUPFAM" id="SSF52058">
    <property type="entry name" value="L domain-like"/>
    <property type="match status" value="1"/>
</dbReference>
<keyword evidence="3" id="KW-0677">Repeat</keyword>
<dbReference type="OrthoDB" id="27267at2759"/>
<dbReference type="AlphaFoldDB" id="A0A6J8CYY8"/>
<dbReference type="GO" id="GO:0005886">
    <property type="term" value="C:plasma membrane"/>
    <property type="evidence" value="ECO:0007669"/>
    <property type="project" value="TreeGrafter"/>
</dbReference>
<dbReference type="PROSITE" id="PS51450">
    <property type="entry name" value="LRR"/>
    <property type="match status" value="2"/>
</dbReference>
<proteinExistence type="predicted"/>
<keyword evidence="1" id="KW-0433">Leucine-rich repeat</keyword>
<evidence type="ECO:0000256" key="4">
    <source>
        <dbReference type="SAM" id="SignalP"/>
    </source>
</evidence>
<dbReference type="PANTHER" id="PTHR24369">
    <property type="entry name" value="ANTIGEN BSP, PUTATIVE-RELATED"/>
    <property type="match status" value="1"/>
</dbReference>
<evidence type="ECO:0000256" key="1">
    <source>
        <dbReference type="ARBA" id="ARBA00022614"/>
    </source>
</evidence>
<dbReference type="PANTHER" id="PTHR24369:SF210">
    <property type="entry name" value="CHAOPTIN-RELATED"/>
    <property type="match status" value="1"/>
</dbReference>
<dbReference type="InterPro" id="IPR032675">
    <property type="entry name" value="LRR_dom_sf"/>
</dbReference>
<sequence>MLYIVTVIVIVSLLEQTYAVPCSGQQISVCECIDTLVDCENLNLTTVPSNIPITTTKLGLSNNHISTIAEHAFVDLVSLESINLFDNALSSLPAELFSSNINLKIITLQGNNLSSLPAQLFSSNTNLEVINLFKNALKFGGLVFLKHKPGVYKFGFQYFKQFTTRIVFVEHQASDYVKIFFNNALSSLPADLFSSNINLESINLGSNILSSLPPELFSSNTKLRTINLFNNSLSSLPAELFSSNINLKVIFLNSNVLTTISANIFGSLTNISDLNVENNPLVCCDLKDFIEWLDLQTKLTEFSGQCTYLANDTDIRDFNTSECIIPESCKHGDTNKRSDGEWKIPRKWKKKPSPLIFELKSSMK</sequence>
<keyword evidence="2 4" id="KW-0732">Signal</keyword>
<reference evidence="5 6" key="1">
    <citation type="submission" date="2020-06" db="EMBL/GenBank/DDBJ databases">
        <authorList>
            <person name="Li R."/>
            <person name="Bekaert M."/>
        </authorList>
    </citation>
    <scope>NUCLEOTIDE SEQUENCE [LARGE SCALE GENOMIC DNA]</scope>
    <source>
        <strain evidence="6">wild</strain>
    </source>
</reference>
<name>A0A6J8CYY8_MYTCO</name>
<dbReference type="InterPro" id="IPR001611">
    <property type="entry name" value="Leu-rich_rpt"/>
</dbReference>
<organism evidence="5 6">
    <name type="scientific">Mytilus coruscus</name>
    <name type="common">Sea mussel</name>
    <dbReference type="NCBI Taxonomy" id="42192"/>
    <lineage>
        <taxon>Eukaryota</taxon>
        <taxon>Metazoa</taxon>
        <taxon>Spiralia</taxon>
        <taxon>Lophotrochozoa</taxon>
        <taxon>Mollusca</taxon>
        <taxon>Bivalvia</taxon>
        <taxon>Autobranchia</taxon>
        <taxon>Pteriomorphia</taxon>
        <taxon>Mytilida</taxon>
        <taxon>Mytiloidea</taxon>
        <taxon>Mytilidae</taxon>
        <taxon>Mytilinae</taxon>
        <taxon>Mytilus</taxon>
    </lineage>
</organism>
<evidence type="ECO:0000313" key="6">
    <source>
        <dbReference type="Proteomes" id="UP000507470"/>
    </source>
</evidence>
<dbReference type="InterPro" id="IPR003591">
    <property type="entry name" value="Leu-rich_rpt_typical-subtyp"/>
</dbReference>
<gene>
    <name evidence="5" type="ORF">MCOR_34381</name>
</gene>
<keyword evidence="6" id="KW-1185">Reference proteome</keyword>
<evidence type="ECO:0000256" key="3">
    <source>
        <dbReference type="ARBA" id="ARBA00022737"/>
    </source>
</evidence>
<feature type="chain" id="PRO_5026990713" evidence="4">
    <location>
        <begin position="20"/>
        <end position="364"/>
    </location>
</feature>
<dbReference type="SMART" id="SM00369">
    <property type="entry name" value="LRR_TYP"/>
    <property type="match status" value="6"/>
</dbReference>
<dbReference type="Pfam" id="PF13855">
    <property type="entry name" value="LRR_8"/>
    <property type="match status" value="2"/>
</dbReference>
<protein>
    <submittedName>
        <fullName evidence="5">Uncharacterized protein</fullName>
    </submittedName>
</protein>
<evidence type="ECO:0000313" key="5">
    <source>
        <dbReference type="EMBL" id="CAC5400184.1"/>
    </source>
</evidence>
<dbReference type="Proteomes" id="UP000507470">
    <property type="component" value="Unassembled WGS sequence"/>
</dbReference>
<accession>A0A6J8CYY8</accession>